<keyword evidence="3" id="KW-0808">Transferase</keyword>
<accession>A0ABQ9J7B4</accession>
<keyword evidence="5" id="KW-0812">Transmembrane</keyword>
<dbReference type="Pfam" id="PF00201">
    <property type="entry name" value="UDPGT"/>
    <property type="match status" value="2"/>
</dbReference>
<evidence type="ECO:0000256" key="1">
    <source>
        <dbReference type="ARBA" id="ARBA00009995"/>
    </source>
</evidence>
<keyword evidence="5" id="KW-0472">Membrane</keyword>
<proteinExistence type="inferred from homology"/>
<feature type="compositionally biased region" description="Polar residues" evidence="4">
    <location>
        <begin position="64"/>
        <end position="74"/>
    </location>
</feature>
<evidence type="ECO:0000256" key="2">
    <source>
        <dbReference type="ARBA" id="ARBA00022676"/>
    </source>
</evidence>
<dbReference type="InterPro" id="IPR050271">
    <property type="entry name" value="UDP-glycosyltransferase"/>
</dbReference>
<feature type="transmembrane region" description="Helical" evidence="5">
    <location>
        <begin position="544"/>
        <end position="564"/>
    </location>
</feature>
<sequence>MSHDLNYNLGLSFLYSIVVNTDGIPKGTLEVLFWLIASRWCPLFRLEPNPSQGRDLIYSDSHSEGQSHPQNQNRRGQRGLHVAIPAKSHYGRELLSRGHDVTLLTTEPINDANFSNLRQIHWSFANEMFHVKHNYSNIIQNFRVNKLRAFNQYIDMMNDIVIQELEYHEVQELIKDEKEYFDVAIKYFGSNLPKLKDIQKKVSMVFLNMDPVLNSVRPLMPNVLQLGGAMQVHKLNPLPQDLETFLNGSHNGVIYFSLGSNVKISSLPEGSFDVLLETFQSLPLGVVWKIDEKSHMWNGTSNIYTGQWFPQQEILEIPQDLSFRCVECQPHIVNPPQPNATCGRISSRTVLLVCAKLTIGRRNCERSNGIHQQKDGLSTEDANAIVFFGPFFFCSPAAEYLLEVGHLPHDDEHFIPGHSSSAVRPCGEAHKNVKLFITQGGQQSLEEAIYYGVRLIGLPFYVDQFANIRRLSRKGACKALDPQNLSKEHLTSVIQEVLTNETYLNSIKELSTLLKDSPTSSLDQAVWWIEYVIRHKGADILKRVVILFIIFLLIIQYMLIRLVIKFIRYKIRDKSHYKFD</sequence>
<evidence type="ECO:0000256" key="5">
    <source>
        <dbReference type="SAM" id="Phobius"/>
    </source>
</evidence>
<protein>
    <recommendedName>
        <fullName evidence="8">UDP-glycosyltransferase</fullName>
    </recommendedName>
</protein>
<comment type="caution">
    <text evidence="6">The sequence shown here is derived from an EMBL/GenBank/DDBJ whole genome shotgun (WGS) entry which is preliminary data.</text>
</comment>
<feature type="region of interest" description="Disordered" evidence="4">
    <location>
        <begin position="55"/>
        <end position="78"/>
    </location>
</feature>
<keyword evidence="2" id="KW-0328">Glycosyltransferase</keyword>
<reference evidence="6" key="1">
    <citation type="journal article" date="2023" name="Insect Mol. Biol.">
        <title>Genome sequencing provides insights into the evolution of gene families encoding plant cell wall-degrading enzymes in longhorned beetles.</title>
        <authorList>
            <person name="Shin N.R."/>
            <person name="Okamura Y."/>
            <person name="Kirsch R."/>
            <person name="Pauchet Y."/>
        </authorList>
    </citation>
    <scope>NUCLEOTIDE SEQUENCE</scope>
    <source>
        <strain evidence="6">MMC_N1</strain>
    </source>
</reference>
<evidence type="ECO:0000256" key="4">
    <source>
        <dbReference type="SAM" id="MobiDB-lite"/>
    </source>
</evidence>
<dbReference type="Gene3D" id="3.40.50.2000">
    <property type="entry name" value="Glycogen Phosphorylase B"/>
    <property type="match status" value="1"/>
</dbReference>
<comment type="similarity">
    <text evidence="1">Belongs to the UDP-glycosyltransferase family.</text>
</comment>
<evidence type="ECO:0000313" key="7">
    <source>
        <dbReference type="Proteomes" id="UP001162164"/>
    </source>
</evidence>
<gene>
    <name evidence="6" type="ORF">NQ317_017359</name>
</gene>
<dbReference type="InterPro" id="IPR002213">
    <property type="entry name" value="UDP_glucos_trans"/>
</dbReference>
<evidence type="ECO:0000256" key="3">
    <source>
        <dbReference type="ARBA" id="ARBA00022679"/>
    </source>
</evidence>
<name>A0ABQ9J7B4_9CUCU</name>
<evidence type="ECO:0000313" key="6">
    <source>
        <dbReference type="EMBL" id="KAJ8973984.1"/>
    </source>
</evidence>
<organism evidence="6 7">
    <name type="scientific">Molorchus minor</name>
    <dbReference type="NCBI Taxonomy" id="1323400"/>
    <lineage>
        <taxon>Eukaryota</taxon>
        <taxon>Metazoa</taxon>
        <taxon>Ecdysozoa</taxon>
        <taxon>Arthropoda</taxon>
        <taxon>Hexapoda</taxon>
        <taxon>Insecta</taxon>
        <taxon>Pterygota</taxon>
        <taxon>Neoptera</taxon>
        <taxon>Endopterygota</taxon>
        <taxon>Coleoptera</taxon>
        <taxon>Polyphaga</taxon>
        <taxon>Cucujiformia</taxon>
        <taxon>Chrysomeloidea</taxon>
        <taxon>Cerambycidae</taxon>
        <taxon>Lamiinae</taxon>
        <taxon>Monochamini</taxon>
        <taxon>Molorchus</taxon>
    </lineage>
</organism>
<evidence type="ECO:0008006" key="8">
    <source>
        <dbReference type="Google" id="ProtNLM"/>
    </source>
</evidence>
<keyword evidence="5" id="KW-1133">Transmembrane helix</keyword>
<dbReference type="SUPFAM" id="SSF53756">
    <property type="entry name" value="UDP-Glycosyltransferase/glycogen phosphorylase"/>
    <property type="match status" value="2"/>
</dbReference>
<dbReference type="EMBL" id="JAPWTJ010001073">
    <property type="protein sequence ID" value="KAJ8973984.1"/>
    <property type="molecule type" value="Genomic_DNA"/>
</dbReference>
<keyword evidence="7" id="KW-1185">Reference proteome</keyword>
<dbReference type="PANTHER" id="PTHR48043">
    <property type="entry name" value="EG:EG0003.4 PROTEIN-RELATED"/>
    <property type="match status" value="1"/>
</dbReference>
<dbReference type="Proteomes" id="UP001162164">
    <property type="component" value="Unassembled WGS sequence"/>
</dbReference>
<dbReference type="PANTHER" id="PTHR48043:SF159">
    <property type="entry name" value="EG:EG0003.4 PROTEIN-RELATED"/>
    <property type="match status" value="1"/>
</dbReference>